<evidence type="ECO:0000313" key="2">
    <source>
        <dbReference type="Proteomes" id="UP001233172"/>
    </source>
</evidence>
<accession>A0AAD8C9F8</accession>
<name>A0AAD8C9F8_BIOPF</name>
<proteinExistence type="predicted"/>
<feature type="non-terminal residue" evidence="1">
    <location>
        <position position="1"/>
    </location>
</feature>
<sequence length="58" mass="6796">PVQLNFNTSCLTNALIYKAQNPNELLRLILLNGPNCRLYQILLDHLKPFECYVEQKYT</sequence>
<protein>
    <submittedName>
        <fullName evidence="1">Uncharacterized protein</fullName>
    </submittedName>
</protein>
<organism evidence="1 2">
    <name type="scientific">Biomphalaria pfeifferi</name>
    <name type="common">Bloodfluke planorb</name>
    <name type="synonym">Freshwater snail</name>
    <dbReference type="NCBI Taxonomy" id="112525"/>
    <lineage>
        <taxon>Eukaryota</taxon>
        <taxon>Metazoa</taxon>
        <taxon>Spiralia</taxon>
        <taxon>Lophotrochozoa</taxon>
        <taxon>Mollusca</taxon>
        <taxon>Gastropoda</taxon>
        <taxon>Heterobranchia</taxon>
        <taxon>Euthyneura</taxon>
        <taxon>Panpulmonata</taxon>
        <taxon>Hygrophila</taxon>
        <taxon>Lymnaeoidea</taxon>
        <taxon>Planorbidae</taxon>
        <taxon>Biomphalaria</taxon>
    </lineage>
</organism>
<gene>
    <name evidence="1" type="ORF">Bpfe_001829</name>
</gene>
<reference evidence="1" key="2">
    <citation type="submission" date="2023-04" db="EMBL/GenBank/DDBJ databases">
        <authorList>
            <person name="Bu L."/>
            <person name="Lu L."/>
            <person name="Laidemitt M.R."/>
            <person name="Zhang S.M."/>
            <person name="Mutuku M."/>
            <person name="Mkoji G."/>
            <person name="Steinauer M."/>
            <person name="Loker E.S."/>
        </authorList>
    </citation>
    <scope>NUCLEOTIDE SEQUENCE</scope>
    <source>
        <strain evidence="1">KasaAsao</strain>
        <tissue evidence="1">Whole Snail</tissue>
    </source>
</reference>
<dbReference type="EMBL" id="JASAOG010000004">
    <property type="protein sequence ID" value="KAK0068866.1"/>
    <property type="molecule type" value="Genomic_DNA"/>
</dbReference>
<keyword evidence="2" id="KW-1185">Reference proteome</keyword>
<feature type="non-terminal residue" evidence="1">
    <location>
        <position position="58"/>
    </location>
</feature>
<dbReference type="AlphaFoldDB" id="A0AAD8C9F8"/>
<comment type="caution">
    <text evidence="1">The sequence shown here is derived from an EMBL/GenBank/DDBJ whole genome shotgun (WGS) entry which is preliminary data.</text>
</comment>
<dbReference type="Proteomes" id="UP001233172">
    <property type="component" value="Unassembled WGS sequence"/>
</dbReference>
<evidence type="ECO:0000313" key="1">
    <source>
        <dbReference type="EMBL" id="KAK0068866.1"/>
    </source>
</evidence>
<reference evidence="1" key="1">
    <citation type="journal article" date="2023" name="PLoS Negl. Trop. Dis.">
        <title>A genome sequence for Biomphalaria pfeifferi, the major vector snail for the human-infecting parasite Schistosoma mansoni.</title>
        <authorList>
            <person name="Bu L."/>
            <person name="Lu L."/>
            <person name="Laidemitt M.R."/>
            <person name="Zhang S.M."/>
            <person name="Mutuku M."/>
            <person name="Mkoji G."/>
            <person name="Steinauer M."/>
            <person name="Loker E.S."/>
        </authorList>
    </citation>
    <scope>NUCLEOTIDE SEQUENCE</scope>
    <source>
        <strain evidence="1">KasaAsao</strain>
    </source>
</reference>